<dbReference type="SUPFAM" id="SSF101148">
    <property type="entry name" value="Plant invertase/pectin methylesterase inhibitor"/>
    <property type="match status" value="1"/>
</dbReference>
<dbReference type="Gene3D" id="1.20.140.40">
    <property type="entry name" value="Invertase/pectin methylesterase inhibitor family protein"/>
    <property type="match status" value="1"/>
</dbReference>
<dbReference type="Proteomes" id="UP000595140">
    <property type="component" value="Unassembled WGS sequence"/>
</dbReference>
<dbReference type="InterPro" id="IPR035513">
    <property type="entry name" value="Invertase/methylesterase_inhib"/>
</dbReference>
<feature type="chain" id="PRO_5019870066" description="Pectinesterase inhibitor domain-containing protein" evidence="1">
    <location>
        <begin position="20"/>
        <end position="136"/>
    </location>
</feature>
<accession>A0A484KCW7</accession>
<dbReference type="AlphaFoldDB" id="A0A484KCW7"/>
<proteinExistence type="predicted"/>
<dbReference type="EMBL" id="OOIL02000326">
    <property type="protein sequence ID" value="VFQ63761.1"/>
    <property type="molecule type" value="Genomic_DNA"/>
</dbReference>
<reference evidence="2 3" key="1">
    <citation type="submission" date="2018-04" db="EMBL/GenBank/DDBJ databases">
        <authorList>
            <person name="Vogel A."/>
        </authorList>
    </citation>
    <scope>NUCLEOTIDE SEQUENCE [LARGE SCALE GENOMIC DNA]</scope>
</reference>
<sequence>MKLFLVCFFVLSFQQLAAAVSVKAACAQTKSPGLCASVIGSDPRSASGDLRVFSAIALGKTLSEGNGLKRRCPTAYAGMVNDVGEAIRKLKERQIVTSVDESIEKGINAVNGCRESRAGDLVILLNIARDVLKILN</sequence>
<evidence type="ECO:0000313" key="2">
    <source>
        <dbReference type="EMBL" id="VFQ63761.1"/>
    </source>
</evidence>
<keyword evidence="1" id="KW-0732">Signal</keyword>
<evidence type="ECO:0000256" key="1">
    <source>
        <dbReference type="SAM" id="SignalP"/>
    </source>
</evidence>
<dbReference type="OrthoDB" id="764172at2759"/>
<gene>
    <name evidence="2" type="ORF">CCAM_LOCUS5537</name>
</gene>
<keyword evidence="3" id="KW-1185">Reference proteome</keyword>
<evidence type="ECO:0000313" key="3">
    <source>
        <dbReference type="Proteomes" id="UP000595140"/>
    </source>
</evidence>
<feature type="signal peptide" evidence="1">
    <location>
        <begin position="1"/>
        <end position="19"/>
    </location>
</feature>
<protein>
    <recommendedName>
        <fullName evidence="4">Pectinesterase inhibitor domain-containing protein</fullName>
    </recommendedName>
</protein>
<organism evidence="2 3">
    <name type="scientific">Cuscuta campestris</name>
    <dbReference type="NCBI Taxonomy" id="132261"/>
    <lineage>
        <taxon>Eukaryota</taxon>
        <taxon>Viridiplantae</taxon>
        <taxon>Streptophyta</taxon>
        <taxon>Embryophyta</taxon>
        <taxon>Tracheophyta</taxon>
        <taxon>Spermatophyta</taxon>
        <taxon>Magnoliopsida</taxon>
        <taxon>eudicotyledons</taxon>
        <taxon>Gunneridae</taxon>
        <taxon>Pentapetalae</taxon>
        <taxon>asterids</taxon>
        <taxon>lamiids</taxon>
        <taxon>Solanales</taxon>
        <taxon>Convolvulaceae</taxon>
        <taxon>Cuscuteae</taxon>
        <taxon>Cuscuta</taxon>
        <taxon>Cuscuta subgen. Grammica</taxon>
        <taxon>Cuscuta sect. Cleistogrammica</taxon>
    </lineage>
</organism>
<name>A0A484KCW7_9ASTE</name>
<evidence type="ECO:0008006" key="4">
    <source>
        <dbReference type="Google" id="ProtNLM"/>
    </source>
</evidence>